<reference evidence="1" key="1">
    <citation type="journal article" date="2020" name="Nature">
        <title>Giant virus diversity and host interactions through global metagenomics.</title>
        <authorList>
            <person name="Schulz F."/>
            <person name="Roux S."/>
            <person name="Paez-Espino D."/>
            <person name="Jungbluth S."/>
            <person name="Walsh D.A."/>
            <person name="Denef V.J."/>
            <person name="McMahon K.D."/>
            <person name="Konstantinidis K.T."/>
            <person name="Eloe-Fadrosh E.A."/>
            <person name="Kyrpides N.C."/>
            <person name="Woyke T."/>
        </authorList>
    </citation>
    <scope>NUCLEOTIDE SEQUENCE</scope>
    <source>
        <strain evidence="1">GVMAG-M-3300021425-30</strain>
    </source>
</reference>
<sequence>MNKAKYNYYLMEDFELDNNWIKKLERIERKYDLFYKDKQESIDIHSLFIKNNEIIRTSREKMFIEDGKLSRDALIYFIKNNRKLNNVTYKLDSILKFNLTISPEDVVNDYWDNNYLTQERYMSDIEFSDTISVFQDINTLFILFSYPIRSNRNTKKVYITNTYNRKTRRKR</sequence>
<protein>
    <submittedName>
        <fullName evidence="1">Uncharacterized protein</fullName>
    </submittedName>
</protein>
<evidence type="ECO:0000313" key="1">
    <source>
        <dbReference type="EMBL" id="QHT06416.1"/>
    </source>
</evidence>
<proteinExistence type="predicted"/>
<accession>A0A6C0CNN4</accession>
<dbReference type="AlphaFoldDB" id="A0A6C0CNN4"/>
<organism evidence="1">
    <name type="scientific">viral metagenome</name>
    <dbReference type="NCBI Taxonomy" id="1070528"/>
    <lineage>
        <taxon>unclassified sequences</taxon>
        <taxon>metagenomes</taxon>
        <taxon>organismal metagenomes</taxon>
    </lineage>
</organism>
<name>A0A6C0CNN4_9ZZZZ</name>
<dbReference type="EMBL" id="MN739468">
    <property type="protein sequence ID" value="QHT06416.1"/>
    <property type="molecule type" value="Genomic_DNA"/>
</dbReference>